<evidence type="ECO:0000313" key="9">
    <source>
        <dbReference type="Proteomes" id="UP000321514"/>
    </source>
</evidence>
<dbReference type="SMART" id="SM00138">
    <property type="entry name" value="MeTrc"/>
    <property type="match status" value="1"/>
</dbReference>
<evidence type="ECO:0000259" key="5">
    <source>
        <dbReference type="PROSITE" id="PS50123"/>
    </source>
</evidence>
<evidence type="ECO:0000256" key="1">
    <source>
        <dbReference type="ARBA" id="ARBA00022603"/>
    </source>
</evidence>
<evidence type="ECO:0000313" key="7">
    <source>
        <dbReference type="EMBL" id="SEU37983.1"/>
    </source>
</evidence>
<proteinExistence type="predicted"/>
<dbReference type="Pfam" id="PF01739">
    <property type="entry name" value="CheR"/>
    <property type="match status" value="1"/>
</dbReference>
<feature type="region of interest" description="Disordered" evidence="4">
    <location>
        <begin position="288"/>
        <end position="413"/>
    </location>
</feature>
<dbReference type="EMBL" id="FOIB01000012">
    <property type="protein sequence ID" value="SEU37983.1"/>
    <property type="molecule type" value="Genomic_DNA"/>
</dbReference>
<dbReference type="InterPro" id="IPR050903">
    <property type="entry name" value="Bact_Chemotaxis_MeTrfase"/>
</dbReference>
<organism evidence="6 9">
    <name type="scientific">Myxococcus fulvus</name>
    <dbReference type="NCBI Taxonomy" id="33"/>
    <lineage>
        <taxon>Bacteria</taxon>
        <taxon>Pseudomonadati</taxon>
        <taxon>Myxococcota</taxon>
        <taxon>Myxococcia</taxon>
        <taxon>Myxococcales</taxon>
        <taxon>Cystobacterineae</taxon>
        <taxon>Myxococcaceae</taxon>
        <taxon>Myxococcus</taxon>
    </lineage>
</organism>
<dbReference type="Proteomes" id="UP000183760">
    <property type="component" value="Unassembled WGS sequence"/>
</dbReference>
<dbReference type="InterPro" id="IPR019734">
    <property type="entry name" value="TPR_rpt"/>
</dbReference>
<evidence type="ECO:0000313" key="8">
    <source>
        <dbReference type="Proteomes" id="UP000183760"/>
    </source>
</evidence>
<keyword evidence="2" id="KW-0808">Transferase</keyword>
<protein>
    <submittedName>
        <fullName evidence="7">Chemotaxis protein methyltransferase CheR</fullName>
    </submittedName>
</protein>
<keyword evidence="8" id="KW-1185">Reference proteome</keyword>
<dbReference type="Proteomes" id="UP000321514">
    <property type="component" value="Unassembled WGS sequence"/>
</dbReference>
<dbReference type="PANTHER" id="PTHR24422">
    <property type="entry name" value="CHEMOTAXIS PROTEIN METHYLTRANSFERASE"/>
    <property type="match status" value="1"/>
</dbReference>
<feature type="compositionally biased region" description="Low complexity" evidence="4">
    <location>
        <begin position="362"/>
        <end position="379"/>
    </location>
</feature>
<dbReference type="EMBL" id="BJXR01000040">
    <property type="protein sequence ID" value="GEN10655.1"/>
    <property type="molecule type" value="Genomic_DNA"/>
</dbReference>
<name>A0A511T911_MYXFU</name>
<dbReference type="InterPro" id="IPR000780">
    <property type="entry name" value="CheR_MeTrfase"/>
</dbReference>
<dbReference type="InterPro" id="IPR029063">
    <property type="entry name" value="SAM-dependent_MTases_sf"/>
</dbReference>
<dbReference type="Gene3D" id="3.40.50.150">
    <property type="entry name" value="Vaccinia Virus protein VP39"/>
    <property type="match status" value="1"/>
</dbReference>
<dbReference type="Gene3D" id="1.25.40.10">
    <property type="entry name" value="Tetratricopeptide repeat domain"/>
    <property type="match status" value="1"/>
</dbReference>
<reference evidence="7 8" key="1">
    <citation type="submission" date="2016-10" db="EMBL/GenBank/DDBJ databases">
        <authorList>
            <person name="Varghese N."/>
            <person name="Submissions S."/>
        </authorList>
    </citation>
    <scope>NUCLEOTIDE SEQUENCE [LARGE SCALE GENOMIC DNA]</scope>
    <source>
        <strain evidence="7 8">DSM 16525</strain>
    </source>
</reference>
<sequence length="595" mass="63273">MRQGPWSHPGFPAVLALVEERAGLAPPSCPASAEEGISRAMARAGVRDFETYRLRIADDAAAMDDLLTELTIGETYFFRTPEHFEHLRRVVLPGLRERHGQDYSARLWSAACSSGEEPYSLAALMMNEGWGQHMTVLATDVSRTALARARRAHYGEWSLRGPWAERMRAHLRPEGRQYILAPEVKQHVRFSYLNLALDTWPSPDSGIWRLDVVFCRNVLIYFNDATIEAVARRLHASLAEGGCLFTGPSDPPLGGLAPLEPVLTEWGVFYRRLPPGTTVAVPDGAPFGAHPAGAAHEGHGARAPYEAWPSQPEGWAPGSGAHPEAGASGQGGAFQRGPGAPYDAGEFQRGLGSPYEAGAVQRGPGSPRDAGAAPGDAGAVQRGPGFAHEAGSVGAFPGQAGAPNRGPGSSFAATIAGANTQGSAPRGTSARALSPAEISTARRALERGDWREAATRLGALDPDPDVATAAVRAIANLDAQAALYVSAEAATRHPLVPGLRYLEALLLLGQGRLPDAERSVRQALYLEPTLAVAWLVLGRVLRRLGDLPGAQKALREAETLCEALPPDTAVPLAEGERARELARAARDERVRMEGA</sequence>
<keyword evidence="3" id="KW-0949">S-adenosyl-L-methionine</keyword>
<dbReference type="OrthoDB" id="9816309at2"/>
<dbReference type="STRING" id="1334629.MFUL124B02_40150"/>
<keyword evidence="1 7" id="KW-0489">Methyltransferase</keyword>
<dbReference type="PANTHER" id="PTHR24422:SF19">
    <property type="entry name" value="CHEMOTAXIS PROTEIN METHYLTRANSFERASE"/>
    <property type="match status" value="1"/>
</dbReference>
<evidence type="ECO:0000256" key="2">
    <source>
        <dbReference type="ARBA" id="ARBA00022679"/>
    </source>
</evidence>
<dbReference type="SUPFAM" id="SSF53335">
    <property type="entry name" value="S-adenosyl-L-methionine-dependent methyltransferases"/>
    <property type="match status" value="1"/>
</dbReference>
<evidence type="ECO:0000256" key="4">
    <source>
        <dbReference type="SAM" id="MobiDB-lite"/>
    </source>
</evidence>
<evidence type="ECO:0000313" key="6">
    <source>
        <dbReference type="EMBL" id="GEN10655.1"/>
    </source>
</evidence>
<accession>A0A511T911</accession>
<dbReference type="PRINTS" id="PR00996">
    <property type="entry name" value="CHERMTFRASE"/>
</dbReference>
<feature type="domain" description="CheR-type methyltransferase" evidence="5">
    <location>
        <begin position="1"/>
        <end position="250"/>
    </location>
</feature>
<dbReference type="GO" id="GO:0008757">
    <property type="term" value="F:S-adenosylmethionine-dependent methyltransferase activity"/>
    <property type="evidence" value="ECO:0007669"/>
    <property type="project" value="InterPro"/>
</dbReference>
<dbReference type="RefSeq" id="WP_074958282.1">
    <property type="nucleotide sequence ID" value="NZ_BJXR01000040.1"/>
</dbReference>
<dbReference type="InterPro" id="IPR022642">
    <property type="entry name" value="CheR_C"/>
</dbReference>
<evidence type="ECO:0000256" key="3">
    <source>
        <dbReference type="ARBA" id="ARBA00022691"/>
    </source>
</evidence>
<dbReference type="GO" id="GO:0032259">
    <property type="term" value="P:methylation"/>
    <property type="evidence" value="ECO:0007669"/>
    <property type="project" value="UniProtKB-KW"/>
</dbReference>
<dbReference type="PROSITE" id="PS50123">
    <property type="entry name" value="CHER"/>
    <property type="match status" value="1"/>
</dbReference>
<dbReference type="SUPFAM" id="SSF48452">
    <property type="entry name" value="TPR-like"/>
    <property type="match status" value="1"/>
</dbReference>
<reference evidence="6 9" key="2">
    <citation type="submission" date="2019-07" db="EMBL/GenBank/DDBJ databases">
        <title>Whole genome shotgun sequence of Myxococcus fulvus NBRC 100333.</title>
        <authorList>
            <person name="Hosoyama A."/>
            <person name="Uohara A."/>
            <person name="Ohji S."/>
            <person name="Ichikawa N."/>
        </authorList>
    </citation>
    <scope>NUCLEOTIDE SEQUENCE [LARGE SCALE GENOMIC DNA]</scope>
    <source>
        <strain evidence="6 9">NBRC 100333</strain>
    </source>
</reference>
<gene>
    <name evidence="6" type="ORF">MFU01_56920</name>
    <name evidence="7" type="ORF">SAMN05443572_112295</name>
</gene>
<dbReference type="SMART" id="SM00028">
    <property type="entry name" value="TPR"/>
    <property type="match status" value="2"/>
</dbReference>
<dbReference type="InterPro" id="IPR011990">
    <property type="entry name" value="TPR-like_helical_dom_sf"/>
</dbReference>
<comment type="caution">
    <text evidence="6">The sequence shown here is derived from an EMBL/GenBank/DDBJ whole genome shotgun (WGS) entry which is preliminary data.</text>
</comment>
<dbReference type="AlphaFoldDB" id="A0A511T911"/>